<feature type="transmembrane region" description="Helical" evidence="9">
    <location>
        <begin position="208"/>
        <end position="226"/>
    </location>
</feature>
<dbReference type="PANTHER" id="PTHR23028:SF53">
    <property type="entry name" value="ACYL_TRANSF_3 DOMAIN-CONTAINING PROTEIN"/>
    <property type="match status" value="1"/>
</dbReference>
<dbReference type="InterPro" id="IPR050879">
    <property type="entry name" value="Acyltransferase_3"/>
</dbReference>
<evidence type="ECO:0000259" key="10">
    <source>
        <dbReference type="Pfam" id="PF01757"/>
    </source>
</evidence>
<reference evidence="11 12" key="1">
    <citation type="submission" date="2020-03" db="EMBL/GenBank/DDBJ databases">
        <title>Comparative genomics of Weissella paramesenteroides.</title>
        <authorList>
            <person name="Kant R."/>
            <person name="Takala T."/>
            <person name="Saris P."/>
        </authorList>
    </citation>
    <scope>NUCLEOTIDE SEQUENCE [LARGE SCALE GENOMIC DNA]</scope>
    <source>
        <strain evidence="11 12">SJ27-4</strain>
    </source>
</reference>
<evidence type="ECO:0000256" key="5">
    <source>
        <dbReference type="ARBA" id="ARBA00022989"/>
    </source>
</evidence>
<name>A0ABD4XGD8_WEIPA</name>
<comment type="subcellular location">
    <subcellularLocation>
        <location evidence="1">Cell membrane</location>
        <topology evidence="1">Multi-pass membrane protein</topology>
    </subcellularLocation>
</comment>
<evidence type="ECO:0000256" key="2">
    <source>
        <dbReference type="ARBA" id="ARBA00022475"/>
    </source>
</evidence>
<dbReference type="PANTHER" id="PTHR23028">
    <property type="entry name" value="ACETYLTRANSFERASE"/>
    <property type="match status" value="1"/>
</dbReference>
<feature type="region of interest" description="Disordered" evidence="8">
    <location>
        <begin position="406"/>
        <end position="456"/>
    </location>
</feature>
<proteinExistence type="predicted"/>
<feature type="transmembrane region" description="Helical" evidence="9">
    <location>
        <begin position="80"/>
        <end position="100"/>
    </location>
</feature>
<evidence type="ECO:0000256" key="1">
    <source>
        <dbReference type="ARBA" id="ARBA00004651"/>
    </source>
</evidence>
<keyword evidence="6 9" id="KW-0472">Membrane</keyword>
<keyword evidence="4 9" id="KW-0812">Transmembrane</keyword>
<evidence type="ECO:0000313" key="12">
    <source>
        <dbReference type="Proteomes" id="UP001215461"/>
    </source>
</evidence>
<dbReference type="Pfam" id="PF01757">
    <property type="entry name" value="Acyl_transf_3"/>
    <property type="match status" value="1"/>
</dbReference>
<dbReference type="CDD" id="cd01840">
    <property type="entry name" value="SGNH_hydrolase_yrhL_like"/>
    <property type="match status" value="1"/>
</dbReference>
<dbReference type="RefSeq" id="WP_277361833.1">
    <property type="nucleotide sequence ID" value="NZ_CP049940.1"/>
</dbReference>
<keyword evidence="2" id="KW-1003">Cell membrane</keyword>
<evidence type="ECO:0000256" key="9">
    <source>
        <dbReference type="SAM" id="Phobius"/>
    </source>
</evidence>
<keyword evidence="3" id="KW-0808">Transferase</keyword>
<dbReference type="EMBL" id="JAANXN010000001">
    <property type="protein sequence ID" value="MDF8370221.1"/>
    <property type="molecule type" value="Genomic_DNA"/>
</dbReference>
<dbReference type="AlphaFoldDB" id="A0ABD4XGD8"/>
<comment type="caution">
    <text evidence="11">The sequence shown here is derived from an EMBL/GenBank/DDBJ whole genome shotgun (WGS) entry which is preliminary data.</text>
</comment>
<dbReference type="GO" id="GO:0005886">
    <property type="term" value="C:plasma membrane"/>
    <property type="evidence" value="ECO:0007669"/>
    <property type="project" value="UniProtKB-SubCell"/>
</dbReference>
<dbReference type="GO" id="GO:0016746">
    <property type="term" value="F:acyltransferase activity"/>
    <property type="evidence" value="ECO:0007669"/>
    <property type="project" value="UniProtKB-KW"/>
</dbReference>
<dbReference type="Proteomes" id="UP001215461">
    <property type="component" value="Unassembled WGS sequence"/>
</dbReference>
<dbReference type="SUPFAM" id="SSF52266">
    <property type="entry name" value="SGNH hydrolase"/>
    <property type="match status" value="1"/>
</dbReference>
<evidence type="ECO:0000256" key="8">
    <source>
        <dbReference type="SAM" id="MobiDB-lite"/>
    </source>
</evidence>
<feature type="transmembrane region" description="Helical" evidence="9">
    <location>
        <begin position="12"/>
        <end position="32"/>
    </location>
</feature>
<feature type="compositionally biased region" description="Low complexity" evidence="8">
    <location>
        <begin position="441"/>
        <end position="452"/>
    </location>
</feature>
<keyword evidence="5 9" id="KW-1133">Transmembrane helix</keyword>
<protein>
    <submittedName>
        <fullName evidence="11">Acetyltransferase</fullName>
    </submittedName>
</protein>
<feature type="transmembrane region" description="Helical" evidence="9">
    <location>
        <begin position="264"/>
        <end position="286"/>
    </location>
</feature>
<evidence type="ECO:0000256" key="7">
    <source>
        <dbReference type="ARBA" id="ARBA00023315"/>
    </source>
</evidence>
<evidence type="ECO:0000313" key="11">
    <source>
        <dbReference type="EMBL" id="MDF8370221.1"/>
    </source>
</evidence>
<evidence type="ECO:0000256" key="6">
    <source>
        <dbReference type="ARBA" id="ARBA00023136"/>
    </source>
</evidence>
<feature type="compositionally biased region" description="Basic and acidic residues" evidence="8">
    <location>
        <begin position="408"/>
        <end position="426"/>
    </location>
</feature>
<dbReference type="Gene3D" id="3.40.50.1110">
    <property type="entry name" value="SGNH hydrolase"/>
    <property type="match status" value="1"/>
</dbReference>
<sequence length="639" mass="71569">MNQNVTNKPRYITGFDGLRAIAVIGVIIFHLWPKVLPGGWMGVPLFFVLSGYLITDLLIQEYDRNGHIDVLSFYRRRMKRLYPALLMMLFATATYIALFARDLLYNLRAILVSNMLYIYNIWATKHGDSYFDSWGGSSPFTHLWSLSIEGQFYLIWPIIVMLLLGLRIRRISIGAALIGLAGISAILLGVLYDPMNINRAYYGSDTRIFAVLFGAALAFGWPSRRMKYILSPRVKRNLNALGAIALALTIITFFGLNGEWRTTYMGLMFVATAIITSLIAITAHPASFLSHALDNKFLNYLGTRSYSIYLYQLPVFVFFDKLVPQHDSFLMGILKIIIVLILSELSYRYVENVFRRVKKPALGSGTSWYKTFFGSHSVQAMLVVAVMLIAGTGYAVSANESAQAKPKNTLEKRLDSNKSRINEANKRAVAQAKKAQKESNSKQSSAKSSSQKVNPNSLTQQARDLMGKYGLNADQFTAIRDNRVTAVGDSVMVDVAPDLQELMPNTVANATVGRQPYSVPEILQSYDSQNLLSQNIVISIGTNGLIGDNDFNKVMDIVGKDRQVYWINGYASRDWVTQNNNFLSTQAKTHKNLHIVDWASLAKDHPEWLGDDHVHPNTNGSVQYASLIAKTMAEQSQKK</sequence>
<feature type="transmembrane region" description="Helical" evidence="9">
    <location>
        <begin position="143"/>
        <end position="164"/>
    </location>
</feature>
<keyword evidence="7" id="KW-0012">Acyltransferase</keyword>
<gene>
    <name evidence="11" type="ORF">G9403_00910</name>
</gene>
<dbReference type="InterPro" id="IPR002656">
    <property type="entry name" value="Acyl_transf_3_dom"/>
</dbReference>
<organism evidence="11 12">
    <name type="scientific">Weissella paramesenteroides</name>
    <name type="common">Leuconostoc paramesenteroides</name>
    <dbReference type="NCBI Taxonomy" id="1249"/>
    <lineage>
        <taxon>Bacteria</taxon>
        <taxon>Bacillati</taxon>
        <taxon>Bacillota</taxon>
        <taxon>Bacilli</taxon>
        <taxon>Lactobacillales</taxon>
        <taxon>Lactobacillaceae</taxon>
        <taxon>Weissella</taxon>
    </lineage>
</organism>
<feature type="transmembrane region" description="Helical" evidence="9">
    <location>
        <begin position="238"/>
        <end position="258"/>
    </location>
</feature>
<feature type="transmembrane region" description="Helical" evidence="9">
    <location>
        <begin position="306"/>
        <end position="323"/>
    </location>
</feature>
<feature type="transmembrane region" description="Helical" evidence="9">
    <location>
        <begin position="371"/>
        <end position="396"/>
    </location>
</feature>
<feature type="domain" description="Acyltransferase 3" evidence="10">
    <location>
        <begin position="13"/>
        <end position="343"/>
    </location>
</feature>
<evidence type="ECO:0000256" key="4">
    <source>
        <dbReference type="ARBA" id="ARBA00022692"/>
    </source>
</evidence>
<dbReference type="InterPro" id="IPR036514">
    <property type="entry name" value="SGNH_hydro_sf"/>
</dbReference>
<accession>A0ABD4XGD8</accession>
<feature type="transmembrane region" description="Helical" evidence="9">
    <location>
        <begin position="171"/>
        <end position="192"/>
    </location>
</feature>
<feature type="transmembrane region" description="Helical" evidence="9">
    <location>
        <begin position="329"/>
        <end position="350"/>
    </location>
</feature>
<evidence type="ECO:0000256" key="3">
    <source>
        <dbReference type="ARBA" id="ARBA00022679"/>
    </source>
</evidence>